<sequence length="100" mass="11255">MGVTALKTNEEEDEQILQGVNEEMRGERDGEKEEGKQERKAEIPSSGFSLKPLVVEEEMVVVVGALELASLRLVVGQLPRVEEQVQDQLIQLLLWKSEHT</sequence>
<evidence type="ECO:0000256" key="1">
    <source>
        <dbReference type="SAM" id="MobiDB-lite"/>
    </source>
</evidence>
<gene>
    <name evidence="2" type="ORF">D9C73_006700</name>
</gene>
<feature type="compositionally biased region" description="Basic and acidic residues" evidence="1">
    <location>
        <begin position="22"/>
        <end position="42"/>
    </location>
</feature>
<evidence type="ECO:0000313" key="2">
    <source>
        <dbReference type="EMBL" id="TKS72623.1"/>
    </source>
</evidence>
<proteinExistence type="predicted"/>
<dbReference type="AlphaFoldDB" id="A0A4U5UDQ2"/>
<name>A0A4U5UDQ2_COLLU</name>
<protein>
    <submittedName>
        <fullName evidence="2">Uncharacterized protein</fullName>
    </submittedName>
</protein>
<organism evidence="2 3">
    <name type="scientific">Collichthys lucidus</name>
    <name type="common">Big head croaker</name>
    <name type="synonym">Sciaena lucida</name>
    <dbReference type="NCBI Taxonomy" id="240159"/>
    <lineage>
        <taxon>Eukaryota</taxon>
        <taxon>Metazoa</taxon>
        <taxon>Chordata</taxon>
        <taxon>Craniata</taxon>
        <taxon>Vertebrata</taxon>
        <taxon>Euteleostomi</taxon>
        <taxon>Actinopterygii</taxon>
        <taxon>Neopterygii</taxon>
        <taxon>Teleostei</taxon>
        <taxon>Neoteleostei</taxon>
        <taxon>Acanthomorphata</taxon>
        <taxon>Eupercaria</taxon>
        <taxon>Sciaenidae</taxon>
        <taxon>Collichthys</taxon>
    </lineage>
</organism>
<accession>A0A4U5UDQ2</accession>
<evidence type="ECO:0000313" key="3">
    <source>
        <dbReference type="Proteomes" id="UP000298787"/>
    </source>
</evidence>
<keyword evidence="3" id="KW-1185">Reference proteome</keyword>
<reference evidence="2 3" key="1">
    <citation type="submission" date="2019-01" db="EMBL/GenBank/DDBJ databases">
        <title>Genome Assembly of Collichthys lucidus.</title>
        <authorList>
            <person name="Cai M."/>
            <person name="Xiao S."/>
        </authorList>
    </citation>
    <scope>NUCLEOTIDE SEQUENCE [LARGE SCALE GENOMIC DNA]</scope>
    <source>
        <strain evidence="2">JT15FE1705JMU</strain>
        <tissue evidence="2">Muscle</tissue>
    </source>
</reference>
<dbReference type="Proteomes" id="UP000298787">
    <property type="component" value="Chromosome 6"/>
</dbReference>
<feature type="region of interest" description="Disordered" evidence="1">
    <location>
        <begin position="1"/>
        <end position="43"/>
    </location>
</feature>
<dbReference type="EMBL" id="CM014083">
    <property type="protein sequence ID" value="TKS72623.1"/>
    <property type="molecule type" value="Genomic_DNA"/>
</dbReference>